<dbReference type="STRING" id="1052260.SAMN05660199_00066"/>
<feature type="domain" description="HNH nuclease" evidence="1">
    <location>
        <begin position="292"/>
        <end position="344"/>
    </location>
</feature>
<dbReference type="InterPro" id="IPR003615">
    <property type="entry name" value="HNH_nuc"/>
</dbReference>
<sequence>MLDRTAVLVAARNRLDAEIARTARRAELIQAPEHDGLGSMRSWLIGHLRLSPAEASRVVRAGRALEHFPRLAAVFAEGAATAAQMDLVAAGVGERERARAAEQDVDLAAFDQTWAALAVSSSHQTLAVAVKAFEAALDPDGTEPDPTEERRLSMATHADGSVTGRFDLDAVGGEKVKAALESIVQAHRPQGDLRTRWQQNADALVQLADNQLAAGDLPVVRKEKPRIVVTMNLDDLVGEGAGPGTASTGFGATISAARARWLACDSVVSRIVMGPDGTPLQLGRSHRVVTPALRRAVVARDKTCVFAGCGAPHHWADVHHLIHWALGGETSLTNSALLCEPHRTKVHHGFRVQRDPGGRWRTYRPDGSEILLEPRLV</sequence>
<evidence type="ECO:0000313" key="3">
    <source>
        <dbReference type="Proteomes" id="UP000199088"/>
    </source>
</evidence>
<dbReference type="AlphaFoldDB" id="A0A1H0BMX8"/>
<evidence type="ECO:0000259" key="1">
    <source>
        <dbReference type="SMART" id="SM00507"/>
    </source>
</evidence>
<reference evidence="3" key="1">
    <citation type="submission" date="2016-10" db="EMBL/GenBank/DDBJ databases">
        <authorList>
            <person name="Varghese N."/>
            <person name="Submissions S."/>
        </authorList>
    </citation>
    <scope>NUCLEOTIDE SEQUENCE [LARGE SCALE GENOMIC DNA]</scope>
    <source>
        <strain evidence="3">DSM 45843</strain>
    </source>
</reference>
<dbReference type="SMART" id="SM00507">
    <property type="entry name" value="HNHc"/>
    <property type="match status" value="1"/>
</dbReference>
<dbReference type="Proteomes" id="UP000199088">
    <property type="component" value="Unassembled WGS sequence"/>
</dbReference>
<protein>
    <recommendedName>
        <fullName evidence="1">HNH nuclease domain-containing protein</fullName>
    </recommendedName>
</protein>
<dbReference type="CDD" id="cd00085">
    <property type="entry name" value="HNHc"/>
    <property type="match status" value="1"/>
</dbReference>
<dbReference type="EMBL" id="FNIR01000001">
    <property type="protein sequence ID" value="SDN46996.1"/>
    <property type="molecule type" value="Genomic_DNA"/>
</dbReference>
<evidence type="ECO:0000313" key="2">
    <source>
        <dbReference type="EMBL" id="SDN46996.1"/>
    </source>
</evidence>
<keyword evidence="3" id="KW-1185">Reference proteome</keyword>
<dbReference type="Pfam" id="PF02720">
    <property type="entry name" value="DUF222"/>
    <property type="match status" value="1"/>
</dbReference>
<proteinExistence type="predicted"/>
<dbReference type="RefSeq" id="WP_242653661.1">
    <property type="nucleotide sequence ID" value="NZ_FNIR01000001.1"/>
</dbReference>
<accession>A0A1H0BMX8</accession>
<gene>
    <name evidence="2" type="ORF">SAMN05660199_00066</name>
</gene>
<dbReference type="InterPro" id="IPR003870">
    <property type="entry name" value="DUF222"/>
</dbReference>
<name>A0A1H0BMX8_9ACTN</name>
<organism evidence="2 3">
    <name type="scientific">Klenkia soli</name>
    <dbReference type="NCBI Taxonomy" id="1052260"/>
    <lineage>
        <taxon>Bacteria</taxon>
        <taxon>Bacillati</taxon>
        <taxon>Actinomycetota</taxon>
        <taxon>Actinomycetes</taxon>
        <taxon>Geodermatophilales</taxon>
        <taxon>Geodermatophilaceae</taxon>
        <taxon>Klenkia</taxon>
    </lineage>
</organism>